<evidence type="ECO:0000313" key="2">
    <source>
        <dbReference type="EMBL" id="AMA67361.1"/>
    </source>
</evidence>
<reference evidence="2 3" key="1">
    <citation type="journal article" date="2016" name="MSphere">
        <title>Isolation and Characterization of a Novel Gammaherpesvirus from a Microbat Cell Line.</title>
        <authorList>
            <person name="Shabman R.S."/>
            <person name="Shrivastava S."/>
            <person name="Tsibane T."/>
            <person name="Attie O."/>
            <person name="Jayaprakash A."/>
            <person name="Mire C.E."/>
            <person name="Dilley K.E."/>
            <person name="Puri V."/>
            <person name="Stockwell T.B."/>
            <person name="Geisbert T.W."/>
            <person name="Sachidanandam R."/>
            <person name="Basler C.F."/>
        </authorList>
    </citation>
    <scope>NUCLEOTIDE SEQUENCE [LARGE SCALE GENOMIC DNA]</scope>
    <source>
        <strain evidence="2 3">My-HV8/Myotis velifer incautus/USA/FCGHV/2011</strain>
    </source>
</reference>
<dbReference type="InterPro" id="IPR036179">
    <property type="entry name" value="Ig-like_dom_sf"/>
</dbReference>
<sequence length="272" mass="30101">MYFINLLLLILAVFPIVIYGKVQAWIPRKGWVGVKGEPYSLTCYYSGINQKRNLTVTMLKALEDGSPFATDEHSFGPPVITQTPTRGKATWTISSLRESDAGRYVCIVSQPPPDGDRTKYETDSVYFNITVRQSKDTRQKLERDFKLPKFSVQPAVNLIETSIGLSKNAACVFSGVIPNSTLSTRITRLVEMSNSTSCPTNGFTSVQLSDIIEGTGQAKWYGANASLSDTGTYMCEITMMLPNPNGNHLPPLLLKTKSAQFKLVVEDVYGDY</sequence>
<dbReference type="Proteomes" id="UP000207650">
    <property type="component" value="Segment"/>
</dbReference>
<dbReference type="InterPro" id="IPR013783">
    <property type="entry name" value="Ig-like_fold"/>
</dbReference>
<dbReference type="InterPro" id="IPR007110">
    <property type="entry name" value="Ig-like_dom"/>
</dbReference>
<gene>
    <name evidence="2" type="primary">E2</name>
    <name evidence="2" type="ORF">AOT99_gpE2</name>
</gene>
<dbReference type="PROSITE" id="PS50835">
    <property type="entry name" value="IG_LIKE"/>
    <property type="match status" value="1"/>
</dbReference>
<keyword evidence="3" id="KW-1185">Reference proteome</keyword>
<protein>
    <submittedName>
        <fullName evidence="2">Protein E2</fullName>
    </submittedName>
</protein>
<dbReference type="InterPro" id="IPR003599">
    <property type="entry name" value="Ig_sub"/>
</dbReference>
<dbReference type="EMBL" id="KU220026">
    <property type="protein sequence ID" value="AMA67361.1"/>
    <property type="molecule type" value="Genomic_DNA"/>
</dbReference>
<dbReference type="KEGG" id="vg:26836923"/>
<dbReference type="Gene3D" id="2.60.40.10">
    <property type="entry name" value="Immunoglobulins"/>
    <property type="match status" value="1"/>
</dbReference>
<proteinExistence type="predicted"/>
<feature type="domain" description="Ig-like" evidence="1">
    <location>
        <begin position="15"/>
        <end position="126"/>
    </location>
</feature>
<evidence type="ECO:0000313" key="3">
    <source>
        <dbReference type="Proteomes" id="UP000207650"/>
    </source>
</evidence>
<evidence type="ECO:0000259" key="1">
    <source>
        <dbReference type="PROSITE" id="PS50835"/>
    </source>
</evidence>
<accession>A0A109QA81</accession>
<organism evidence="2 3">
    <name type="scientific">Vespertilionid gammaherpesvirus 1</name>
    <dbReference type="NCBI Taxonomy" id="2560830"/>
    <lineage>
        <taxon>Viruses</taxon>
        <taxon>Duplodnaviria</taxon>
        <taxon>Heunggongvirae</taxon>
        <taxon>Peploviricota</taxon>
        <taxon>Herviviricetes</taxon>
        <taxon>Herpesvirales</taxon>
        <taxon>Orthoherpesviridae</taxon>
        <taxon>Gammaherpesvirinae</taxon>
        <taxon>Percavirus</taxon>
        <taxon>Percavirus vespertilionidgamma1</taxon>
    </lineage>
</organism>
<dbReference type="SMART" id="SM00409">
    <property type="entry name" value="IG"/>
    <property type="match status" value="1"/>
</dbReference>
<name>A0A109QA81_9GAMA</name>
<dbReference type="OrthoDB" id="25508at10239"/>
<dbReference type="CDD" id="cd00096">
    <property type="entry name" value="Ig"/>
    <property type="match status" value="1"/>
</dbReference>
<dbReference type="SUPFAM" id="SSF48726">
    <property type="entry name" value="Immunoglobulin"/>
    <property type="match status" value="1"/>
</dbReference>